<feature type="chain" id="PRO_5042019826" description="Histidine acid phosphatase" evidence="4">
    <location>
        <begin position="26"/>
        <end position="483"/>
    </location>
</feature>
<feature type="region of interest" description="Disordered" evidence="2">
    <location>
        <begin position="402"/>
        <end position="422"/>
    </location>
</feature>
<evidence type="ECO:0008006" key="7">
    <source>
        <dbReference type="Google" id="ProtNLM"/>
    </source>
</evidence>
<dbReference type="GO" id="GO:0016791">
    <property type="term" value="F:phosphatase activity"/>
    <property type="evidence" value="ECO:0007669"/>
    <property type="project" value="TreeGrafter"/>
</dbReference>
<feature type="transmembrane region" description="Helical" evidence="3">
    <location>
        <begin position="428"/>
        <end position="451"/>
    </location>
</feature>
<comment type="caution">
    <text evidence="5">The sequence shown here is derived from an EMBL/GenBank/DDBJ whole genome shotgun (WGS) entry which is preliminary data.</text>
</comment>
<evidence type="ECO:0000256" key="3">
    <source>
        <dbReference type="SAM" id="Phobius"/>
    </source>
</evidence>
<dbReference type="PANTHER" id="PTHR11567">
    <property type="entry name" value="ACID PHOSPHATASE-RELATED"/>
    <property type="match status" value="1"/>
</dbReference>
<reference evidence="5" key="2">
    <citation type="submission" date="2020-02" db="EMBL/GenBank/DDBJ databases">
        <authorList>
            <person name="Gilchrist C.L.M."/>
            <person name="Chooi Y.-H."/>
        </authorList>
    </citation>
    <scope>NUCLEOTIDE SEQUENCE</scope>
    <source>
        <strain evidence="5">MST-FP2251</strain>
    </source>
</reference>
<dbReference type="InterPro" id="IPR029033">
    <property type="entry name" value="His_PPase_superfam"/>
</dbReference>
<name>A0AAD4CES4_ASPNN</name>
<dbReference type="Proteomes" id="UP001194746">
    <property type="component" value="Unassembled WGS sequence"/>
</dbReference>
<organism evidence="5 6">
    <name type="scientific">Aspergillus nanangensis</name>
    <dbReference type="NCBI Taxonomy" id="2582783"/>
    <lineage>
        <taxon>Eukaryota</taxon>
        <taxon>Fungi</taxon>
        <taxon>Dikarya</taxon>
        <taxon>Ascomycota</taxon>
        <taxon>Pezizomycotina</taxon>
        <taxon>Eurotiomycetes</taxon>
        <taxon>Eurotiomycetidae</taxon>
        <taxon>Eurotiales</taxon>
        <taxon>Aspergillaceae</taxon>
        <taxon>Aspergillus</taxon>
        <taxon>Aspergillus subgen. Circumdati</taxon>
    </lineage>
</organism>
<keyword evidence="3" id="KW-0812">Transmembrane</keyword>
<dbReference type="Gene3D" id="3.40.50.1240">
    <property type="entry name" value="Phosphoglycerate mutase-like"/>
    <property type="match status" value="1"/>
</dbReference>
<protein>
    <recommendedName>
        <fullName evidence="7">Histidine acid phosphatase</fullName>
    </recommendedName>
</protein>
<reference evidence="5" key="1">
    <citation type="journal article" date="2019" name="Beilstein J. Org. Chem.">
        <title>Nanangenines: drimane sesquiterpenoids as the dominant metabolite cohort of a novel Australian fungus, Aspergillus nanangensis.</title>
        <authorList>
            <person name="Lacey H.J."/>
            <person name="Gilchrist C.L.M."/>
            <person name="Crombie A."/>
            <person name="Kalaitzis J.A."/>
            <person name="Vuong D."/>
            <person name="Rutledge P.J."/>
            <person name="Turner P."/>
            <person name="Pitt J.I."/>
            <person name="Lacey E."/>
            <person name="Chooi Y.H."/>
            <person name="Piggott A.M."/>
        </authorList>
    </citation>
    <scope>NUCLEOTIDE SEQUENCE</scope>
    <source>
        <strain evidence="5">MST-FP2251</strain>
    </source>
</reference>
<evidence type="ECO:0000256" key="2">
    <source>
        <dbReference type="SAM" id="MobiDB-lite"/>
    </source>
</evidence>
<keyword evidence="6" id="KW-1185">Reference proteome</keyword>
<feature type="signal peptide" evidence="4">
    <location>
        <begin position="1"/>
        <end position="25"/>
    </location>
</feature>
<gene>
    <name evidence="5" type="ORF">FE257_000924</name>
</gene>
<keyword evidence="4" id="KW-0732">Signal</keyword>
<dbReference type="PANTHER" id="PTHR11567:SF142">
    <property type="entry name" value="PHOSPHOGLYCERATE MUTASE-LIKE PROTEIN"/>
    <property type="match status" value="1"/>
</dbReference>
<comment type="similarity">
    <text evidence="1">Belongs to the histidine acid phosphatase family.</text>
</comment>
<dbReference type="InterPro" id="IPR000560">
    <property type="entry name" value="His_Pase_clade-2"/>
</dbReference>
<dbReference type="AlphaFoldDB" id="A0AAD4CES4"/>
<evidence type="ECO:0000313" key="5">
    <source>
        <dbReference type="EMBL" id="KAF9884933.1"/>
    </source>
</evidence>
<dbReference type="Pfam" id="PF00328">
    <property type="entry name" value="His_Phos_2"/>
    <property type="match status" value="1"/>
</dbReference>
<evidence type="ECO:0000256" key="1">
    <source>
        <dbReference type="ARBA" id="ARBA00005375"/>
    </source>
</evidence>
<sequence>MHASWQSSSLVLALLAGPMVLPVSAEKVVGAYIFSRHGDRTAKVLKNTELTDRGYEEVYQSGSYWHDRYIAANSSLQIEGISEKIVKLSQISASTPSDDVLQNSAIALLQGIYPPVGSAAQETLADGSIAKAPLNGYQLIPLSLLDSGAGSEDNTWLQDATGCQNAAVSSNNYYSSSLYNGLLDSTKDFYQSLSPMLNSTFESKDMSFKNAYTIFDYLNVAYIHNTTNTPTADQLEKLLQLANIEQYNLAYNSTEPVRAIAGSQLAGEVLEALNNTITSQGKTKLNIQLGSYGTFLSYFGLAQLPAADVNFTGVPDYASSMSWELVTDSTSDEFPDPSDIHVRFLFHNGTIASGDSPQEYALFNETSTSISWTDFVAKTKEFAITSDEDWCRACGNSDGQCQSVSSSDSGDASSQSASGHDGGVSRPVAGVIGAMVTLAVILGLEALLLAVGGFRIAKKQKASASAAAVAAHDVAENKAASKA</sequence>
<keyword evidence="3" id="KW-0472">Membrane</keyword>
<proteinExistence type="inferred from homology"/>
<evidence type="ECO:0000313" key="6">
    <source>
        <dbReference type="Proteomes" id="UP001194746"/>
    </source>
</evidence>
<dbReference type="InterPro" id="IPR050645">
    <property type="entry name" value="Histidine_acid_phosphatase"/>
</dbReference>
<dbReference type="EMBL" id="VCAU01000108">
    <property type="protein sequence ID" value="KAF9884933.1"/>
    <property type="molecule type" value="Genomic_DNA"/>
</dbReference>
<keyword evidence="3" id="KW-1133">Transmembrane helix</keyword>
<dbReference type="SUPFAM" id="SSF53254">
    <property type="entry name" value="Phosphoglycerate mutase-like"/>
    <property type="match status" value="1"/>
</dbReference>
<accession>A0AAD4CES4</accession>
<evidence type="ECO:0000256" key="4">
    <source>
        <dbReference type="SAM" id="SignalP"/>
    </source>
</evidence>
<feature type="compositionally biased region" description="Low complexity" evidence="2">
    <location>
        <begin position="402"/>
        <end position="419"/>
    </location>
</feature>